<dbReference type="KEGG" id="lsj:LSJ_2093"/>
<dbReference type="AlphaFoldDB" id="A0A089QKN4"/>
<feature type="transmembrane region" description="Helical" evidence="1">
    <location>
        <begin position="20"/>
        <end position="40"/>
    </location>
</feature>
<reference evidence="3 5" key="2">
    <citation type="submission" date="2016-05" db="EMBL/GenBank/DDBJ databases">
        <authorList>
            <person name="Lee J.-Y."/>
            <person name="Kim E.B."/>
            <person name="Choi Y.-J."/>
        </authorList>
    </citation>
    <scope>NUCLEOTIDE SEQUENCE [LARGE SCALE GENOMIC DNA]</scope>
    <source>
        <strain evidence="3 5">KLA006</strain>
    </source>
</reference>
<sequence length="193" mass="23313">MSLFLSRVFYFIWHYSVDLGFFFFIVLFFGFMFLGLRIFLIGDKTFEKIFLVVYLLGISYALLWIIILSIFSTVVQKELDRYIQTVTYRVENYRIQKMKEKDDTITYYLLKTDKGTKVIDKDSLQITEEDRFTNKKHKAGRVMTYTRKEIKGNVPKYKQKVLEDKLKEYNESYNKPEYRSIFKIITYKSEKVD</sequence>
<dbReference type="EMBL" id="LXZO01000135">
    <property type="protein sequence ID" value="PAY44092.1"/>
    <property type="molecule type" value="Genomic_DNA"/>
</dbReference>
<dbReference type="EMBL" id="CP007647">
    <property type="protein sequence ID" value="AIR11506.1"/>
    <property type="molecule type" value="Genomic_DNA"/>
</dbReference>
<evidence type="ECO:0000313" key="2">
    <source>
        <dbReference type="EMBL" id="AIR11506.1"/>
    </source>
</evidence>
<organism evidence="2 4">
    <name type="scientific">Ligilactobacillus salivarius</name>
    <dbReference type="NCBI Taxonomy" id="1624"/>
    <lineage>
        <taxon>Bacteria</taxon>
        <taxon>Bacillati</taxon>
        <taxon>Bacillota</taxon>
        <taxon>Bacilli</taxon>
        <taxon>Lactobacillales</taxon>
        <taxon>Lactobacillaceae</taxon>
        <taxon>Ligilactobacillus</taxon>
    </lineage>
</organism>
<dbReference type="Proteomes" id="UP000029488">
    <property type="component" value="Plasmid pMP1046A"/>
</dbReference>
<evidence type="ECO:0000313" key="5">
    <source>
        <dbReference type="Proteomes" id="UP000218139"/>
    </source>
</evidence>
<evidence type="ECO:0000256" key="1">
    <source>
        <dbReference type="SAM" id="Phobius"/>
    </source>
</evidence>
<keyword evidence="1" id="KW-0812">Transmembrane</keyword>
<evidence type="ECO:0000313" key="3">
    <source>
        <dbReference type="EMBL" id="PAY44092.1"/>
    </source>
</evidence>
<evidence type="ECO:0000313" key="4">
    <source>
        <dbReference type="Proteomes" id="UP000029488"/>
    </source>
</evidence>
<dbReference type="Proteomes" id="UP000218139">
    <property type="component" value="Unassembled WGS sequence"/>
</dbReference>
<geneLocation type="plasmid" evidence="2 4">
    <name>pMP1046A</name>
</geneLocation>
<dbReference type="RefSeq" id="WP_044005712.1">
    <property type="nucleotide sequence ID" value="NZ_CP007647.1"/>
</dbReference>
<protein>
    <submittedName>
        <fullName evidence="2">Putative membrane protein</fullName>
    </submittedName>
</protein>
<accession>A0A089QKN4</accession>
<name>A0A089QKN4_9LACO</name>
<gene>
    <name evidence="3" type="ORF">A8C52_11040</name>
    <name evidence="2" type="ORF">LSJ_2093</name>
</gene>
<reference evidence="2 4" key="1">
    <citation type="journal article" date="2014" name="BMC Genomics">
        <title>Unusual genome complexity in Lactobacillus salivarius JCM1046.</title>
        <authorList>
            <person name="Raftis E.J."/>
            <person name="Forde B.M."/>
            <person name="Claesson M.J."/>
            <person name="O'Toole P.W."/>
        </authorList>
    </citation>
    <scope>NUCLEOTIDE SEQUENCE [LARGE SCALE GENOMIC DNA]</scope>
    <source>
        <strain evidence="2 4">JCM1046</strain>
        <plasmid evidence="2 4">pMP1046A</plasmid>
    </source>
</reference>
<keyword evidence="1" id="KW-1133">Transmembrane helix</keyword>
<feature type="transmembrane region" description="Helical" evidence="1">
    <location>
        <begin position="52"/>
        <end position="75"/>
    </location>
</feature>
<keyword evidence="2" id="KW-0614">Plasmid</keyword>
<proteinExistence type="predicted"/>
<keyword evidence="1" id="KW-0472">Membrane</keyword>